<evidence type="ECO:0000313" key="3">
    <source>
        <dbReference type="Proteomes" id="UP000807353"/>
    </source>
</evidence>
<dbReference type="InterPro" id="IPR011990">
    <property type="entry name" value="TPR-like_helical_dom_sf"/>
</dbReference>
<feature type="domain" description="CHAT" evidence="1">
    <location>
        <begin position="998"/>
        <end position="1282"/>
    </location>
</feature>
<name>A0A9P6CJ31_9AGAR</name>
<dbReference type="SUPFAM" id="SSF48452">
    <property type="entry name" value="TPR-like"/>
    <property type="match status" value="1"/>
</dbReference>
<dbReference type="PANTHER" id="PTHR10098">
    <property type="entry name" value="RAPSYN-RELATED"/>
    <property type="match status" value="1"/>
</dbReference>
<accession>A0A9P6CJ31</accession>
<dbReference type="EMBL" id="MU150258">
    <property type="protein sequence ID" value="KAF9463915.1"/>
    <property type="molecule type" value="Genomic_DNA"/>
</dbReference>
<keyword evidence="3" id="KW-1185">Reference proteome</keyword>
<dbReference type="Gene3D" id="1.25.40.10">
    <property type="entry name" value="Tetratricopeptide repeat domain"/>
    <property type="match status" value="3"/>
</dbReference>
<gene>
    <name evidence="2" type="ORF">BDZ94DRAFT_1163006</name>
</gene>
<dbReference type="Pfam" id="PF12770">
    <property type="entry name" value="CHAT"/>
    <property type="match status" value="1"/>
</dbReference>
<evidence type="ECO:0000259" key="1">
    <source>
        <dbReference type="Pfam" id="PF12770"/>
    </source>
</evidence>
<sequence>MAEILAAGDDKNRAKYLNNLSNLVHLRYQKGFNIEDLNLAIETQKRALDLMPENEENRSTFLHIYGLMLEFRFDKLSNLTDLKEAASVLEMAGKFAPPTDVQKPAYFFNFGVTLKKLFDQLKIKADLDNSILHQHIAIELASDTDKQKPMFCCHLGQTLQDRFLQNWMLEDLDDAIKYYLQAVKLVDKDFQSKSMYLNHLGEAFGVYFIYKGSVPHLDHAILFQRRAVKLTPLKNKALFLRNLAKLLETRFHGPSGNSIQDLEEAIIFRQQAAVLTPYFHAEKEQHIANLASSLYFSYKHSHNMEALTSAISTQKELVQLSSGNNSNKAQYFNHLGATLFTKFEYLHDMIDLEASITSSKQAVHLAADDDPNKLSYINNYAQAMVLHFENFGNTESLDIAMESYEKIVADTPNEHTSKALRLSNLGVVQMAIFKQNGKIPDLQKAILTSQAAVDQALASGLNQFTYLGNLANALLAHWQYIGNNIESLDQTIRIEQKIVDDIPDGHLDKPKHLSNLGNALSIRYEALGEVFDLNNGLYYQLKAIEEVPIGHSQRPLHLNNLGKSFKQRFTRKCKLEDLKTAINLFQEAVELTPNDHINKKKYLYNLALAFIASFNFTNDIQDLEISILHQEISLQLTPSEHPSKIFKLATFGNTLRQQASYWKNLSGLEKSLSFFQKSLSLMAANHPEKIRTLFMQSQAFEDIFEITKDQKYLQKALENYKQAVKFQSGLPSYHFAAVSRWISHAIKYDRNSCMEAYTCAFELLPQLAWFGLSIEAQFEKLYSARSFVSDATANALHLGNVDLATEWLEHGRSVVWNQVLQLRQPLEHLKKVNPTLAEKIETLSKNLSHHQTYNASYYTDKGLQEASAYETSIGTQHKLAKSWENLLKEAKEDPEFKYLFGNKPSSLLKEAASQGPVVMLNASKLQCDAIIIVSPSLPLLHLPLHQTSYDKIQNLQQKISNLLMHGLGLRDDLESASDRHGGPAKRHMLSADDVFRHVLEELWITIVKPVIDLLQLNLQSSATEIPHIWWCPTSHFTFLPIHAAGIYGQSENATVTLADYAVSSYTPNLGALLNARQRHMEPRSPKFLVVAQADTPGQCSLPGVYHELALMDEILPQPFELIDGPKATTQSVLAAIRNSSWVHFSCHGKQDMNIPTLSGLHLHDGVLSLRQIIHESFPDAEFAFLSACQTASGDYGQPDEALHLAGGMMLAGFRSVIATMWSIGDQDAPVITEEVYKHLFQNSLKKPSGLESAAALRIAIQKLRKQYQNKSFASWVPFIHVGI</sequence>
<evidence type="ECO:0000313" key="2">
    <source>
        <dbReference type="EMBL" id="KAF9463915.1"/>
    </source>
</evidence>
<proteinExistence type="predicted"/>
<organism evidence="2 3">
    <name type="scientific">Collybia nuda</name>
    <dbReference type="NCBI Taxonomy" id="64659"/>
    <lineage>
        <taxon>Eukaryota</taxon>
        <taxon>Fungi</taxon>
        <taxon>Dikarya</taxon>
        <taxon>Basidiomycota</taxon>
        <taxon>Agaricomycotina</taxon>
        <taxon>Agaricomycetes</taxon>
        <taxon>Agaricomycetidae</taxon>
        <taxon>Agaricales</taxon>
        <taxon>Tricholomatineae</taxon>
        <taxon>Clitocybaceae</taxon>
        <taxon>Collybia</taxon>
    </lineage>
</organism>
<protein>
    <submittedName>
        <fullName evidence="2">CHAT domain-containing protein</fullName>
    </submittedName>
</protein>
<dbReference type="Proteomes" id="UP000807353">
    <property type="component" value="Unassembled WGS sequence"/>
</dbReference>
<dbReference type="OrthoDB" id="9991317at2759"/>
<reference evidence="2" key="1">
    <citation type="submission" date="2020-11" db="EMBL/GenBank/DDBJ databases">
        <authorList>
            <consortium name="DOE Joint Genome Institute"/>
            <person name="Ahrendt S."/>
            <person name="Riley R."/>
            <person name="Andreopoulos W."/>
            <person name="Labutti K."/>
            <person name="Pangilinan J."/>
            <person name="Ruiz-Duenas F.J."/>
            <person name="Barrasa J.M."/>
            <person name="Sanchez-Garcia M."/>
            <person name="Camarero S."/>
            <person name="Miyauchi S."/>
            <person name="Serrano A."/>
            <person name="Linde D."/>
            <person name="Babiker R."/>
            <person name="Drula E."/>
            <person name="Ayuso-Fernandez I."/>
            <person name="Pacheco R."/>
            <person name="Padilla G."/>
            <person name="Ferreira P."/>
            <person name="Barriuso J."/>
            <person name="Kellner H."/>
            <person name="Castanera R."/>
            <person name="Alfaro M."/>
            <person name="Ramirez L."/>
            <person name="Pisabarro A.G."/>
            <person name="Kuo A."/>
            <person name="Tritt A."/>
            <person name="Lipzen A."/>
            <person name="He G."/>
            <person name="Yan M."/>
            <person name="Ng V."/>
            <person name="Cullen D."/>
            <person name="Martin F."/>
            <person name="Rosso M.-N."/>
            <person name="Henrissat B."/>
            <person name="Hibbett D."/>
            <person name="Martinez A.T."/>
            <person name="Grigoriev I.V."/>
        </authorList>
    </citation>
    <scope>NUCLEOTIDE SEQUENCE</scope>
    <source>
        <strain evidence="2">CBS 247.69</strain>
    </source>
</reference>
<dbReference type="InterPro" id="IPR024983">
    <property type="entry name" value="CHAT_dom"/>
</dbReference>
<comment type="caution">
    <text evidence="2">The sequence shown here is derived from an EMBL/GenBank/DDBJ whole genome shotgun (WGS) entry which is preliminary data.</text>
</comment>